<reference evidence="1" key="1">
    <citation type="submission" date="2023-04" db="EMBL/GenBank/DDBJ databases">
        <title>Draft Genome sequencing of Naganishia species isolated from polar environments using Oxford Nanopore Technology.</title>
        <authorList>
            <person name="Leo P."/>
            <person name="Venkateswaran K."/>
        </authorList>
    </citation>
    <scope>NUCLEOTIDE SEQUENCE</scope>
    <source>
        <strain evidence="1">DBVPG 5303</strain>
    </source>
</reference>
<keyword evidence="2" id="KW-1185">Reference proteome</keyword>
<name>A0ACC2XA38_9TREE</name>
<comment type="caution">
    <text evidence="1">The sequence shown here is derived from an EMBL/GenBank/DDBJ whole genome shotgun (WGS) entry which is preliminary data.</text>
</comment>
<protein>
    <submittedName>
        <fullName evidence="1">Uncharacterized protein</fullName>
    </submittedName>
</protein>
<evidence type="ECO:0000313" key="1">
    <source>
        <dbReference type="EMBL" id="KAJ9120455.1"/>
    </source>
</evidence>
<sequence>MGLMGELANQSHRRILQTLIYKTSFYNQIWDEACKKLLDVEINSWLFSEGDGIPLEPKDSKFEPHPNRQSFFDNDFREEQGGSDPANIEPPRPPSYYPPIQEDDELEKFPISKNDKQLPQPVSTHGAVPPSRSAQRARTFPGVGRPTGAAIVQNTFGDVKHPLESRGDTLMREGYRHRGLTLAWNLKKQSRFFPKKALKA</sequence>
<dbReference type="Proteomes" id="UP001234202">
    <property type="component" value="Unassembled WGS sequence"/>
</dbReference>
<accession>A0ACC2XA38</accession>
<evidence type="ECO:0000313" key="2">
    <source>
        <dbReference type="Proteomes" id="UP001234202"/>
    </source>
</evidence>
<dbReference type="EMBL" id="JASBWV010000020">
    <property type="protein sequence ID" value="KAJ9120455.1"/>
    <property type="molecule type" value="Genomic_DNA"/>
</dbReference>
<gene>
    <name evidence="1" type="ORF">QFC24_005127</name>
</gene>
<organism evidence="1 2">
    <name type="scientific">Naganishia onofrii</name>
    <dbReference type="NCBI Taxonomy" id="1851511"/>
    <lineage>
        <taxon>Eukaryota</taxon>
        <taxon>Fungi</taxon>
        <taxon>Dikarya</taxon>
        <taxon>Basidiomycota</taxon>
        <taxon>Agaricomycotina</taxon>
        <taxon>Tremellomycetes</taxon>
        <taxon>Filobasidiales</taxon>
        <taxon>Filobasidiaceae</taxon>
        <taxon>Naganishia</taxon>
    </lineage>
</organism>
<proteinExistence type="predicted"/>